<dbReference type="SUPFAM" id="SSF47413">
    <property type="entry name" value="lambda repressor-like DNA-binding domains"/>
    <property type="match status" value="1"/>
</dbReference>
<dbReference type="InterPro" id="IPR001387">
    <property type="entry name" value="Cro/C1-type_HTH"/>
</dbReference>
<organism evidence="2 3">
    <name type="scientific">Longimycelium tulufanense</name>
    <dbReference type="NCBI Taxonomy" id="907463"/>
    <lineage>
        <taxon>Bacteria</taxon>
        <taxon>Bacillati</taxon>
        <taxon>Actinomycetota</taxon>
        <taxon>Actinomycetes</taxon>
        <taxon>Pseudonocardiales</taxon>
        <taxon>Pseudonocardiaceae</taxon>
        <taxon>Longimycelium</taxon>
    </lineage>
</organism>
<dbReference type="CDD" id="cd00093">
    <property type="entry name" value="HTH_XRE"/>
    <property type="match status" value="1"/>
</dbReference>
<dbReference type="RefSeq" id="WP_189062058.1">
    <property type="nucleotide sequence ID" value="NZ_BMMK01000062.1"/>
</dbReference>
<dbReference type="EMBL" id="BMMK01000062">
    <property type="protein sequence ID" value="GGM83567.1"/>
    <property type="molecule type" value="Genomic_DNA"/>
</dbReference>
<dbReference type="PROSITE" id="PS50943">
    <property type="entry name" value="HTH_CROC1"/>
    <property type="match status" value="1"/>
</dbReference>
<dbReference type="InterPro" id="IPR010982">
    <property type="entry name" value="Lambda_DNA-bd_dom_sf"/>
</dbReference>
<comment type="caution">
    <text evidence="2">The sequence shown here is derived from an EMBL/GenBank/DDBJ whole genome shotgun (WGS) entry which is preliminary data.</text>
</comment>
<name>A0A8J3CIT7_9PSEU</name>
<evidence type="ECO:0000259" key="1">
    <source>
        <dbReference type="PROSITE" id="PS50943"/>
    </source>
</evidence>
<dbReference type="GO" id="GO:0003677">
    <property type="term" value="F:DNA binding"/>
    <property type="evidence" value="ECO:0007669"/>
    <property type="project" value="InterPro"/>
</dbReference>
<reference evidence="2" key="1">
    <citation type="journal article" date="2014" name="Int. J. Syst. Evol. Microbiol.">
        <title>Complete genome sequence of Corynebacterium casei LMG S-19264T (=DSM 44701T), isolated from a smear-ripened cheese.</title>
        <authorList>
            <consortium name="US DOE Joint Genome Institute (JGI-PGF)"/>
            <person name="Walter F."/>
            <person name="Albersmeier A."/>
            <person name="Kalinowski J."/>
            <person name="Ruckert C."/>
        </authorList>
    </citation>
    <scope>NUCLEOTIDE SEQUENCE</scope>
    <source>
        <strain evidence="2">CGMCC 4.5737</strain>
    </source>
</reference>
<dbReference type="Gene3D" id="1.10.260.40">
    <property type="entry name" value="lambda repressor-like DNA-binding domains"/>
    <property type="match status" value="1"/>
</dbReference>
<dbReference type="Proteomes" id="UP000637578">
    <property type="component" value="Unassembled WGS sequence"/>
</dbReference>
<evidence type="ECO:0000313" key="3">
    <source>
        <dbReference type="Proteomes" id="UP000637578"/>
    </source>
</evidence>
<keyword evidence="3" id="KW-1185">Reference proteome</keyword>
<dbReference type="AlphaFoldDB" id="A0A8J3CIT7"/>
<sequence length="155" mass="16893">MSEGQEHRQTLADRLNKLFDDIRPEGRSGRPYRNDEVAAEIKAVNPEIRITGGYLSALRRGRKTNPSTEVLTAIARFFGVPGAYFLNEATAAQADAEIELAKVMGNLGVRQLALRALDLTPDGLDAVAQVVEQLLVTQDRVGGGSSEKQRRGTEC</sequence>
<dbReference type="Pfam" id="PF01381">
    <property type="entry name" value="HTH_3"/>
    <property type="match status" value="1"/>
</dbReference>
<feature type="domain" description="HTH cro/C1-type" evidence="1">
    <location>
        <begin position="50"/>
        <end position="85"/>
    </location>
</feature>
<gene>
    <name evidence="2" type="ORF">GCM10012275_62700</name>
</gene>
<evidence type="ECO:0000313" key="2">
    <source>
        <dbReference type="EMBL" id="GGM83567.1"/>
    </source>
</evidence>
<proteinExistence type="predicted"/>
<reference evidence="2" key="2">
    <citation type="submission" date="2020-09" db="EMBL/GenBank/DDBJ databases">
        <authorList>
            <person name="Sun Q."/>
            <person name="Zhou Y."/>
        </authorList>
    </citation>
    <scope>NUCLEOTIDE SEQUENCE</scope>
    <source>
        <strain evidence="2">CGMCC 4.5737</strain>
    </source>
</reference>
<protein>
    <submittedName>
        <fullName evidence="2">Secretion protein EspR</fullName>
    </submittedName>
</protein>
<accession>A0A8J3CIT7</accession>